<dbReference type="Proteomes" id="UP000322917">
    <property type="component" value="Unassembled WGS sequence"/>
</dbReference>
<name>A0A1M6PBN5_9FIRM</name>
<sequence>MIRDEVIRMIRETAKLPVSDIKNNLYKDLGLDSLSFVQLLLAIEKKYSIIFGITEMEACLEVGFLIALTEKKVEEKN</sequence>
<dbReference type="AlphaFoldDB" id="A0A1M6PBN5"/>
<evidence type="ECO:0000259" key="1">
    <source>
        <dbReference type="PROSITE" id="PS50075"/>
    </source>
</evidence>
<dbReference type="Pfam" id="PF00550">
    <property type="entry name" value="PP-binding"/>
    <property type="match status" value="1"/>
</dbReference>
<protein>
    <submittedName>
        <fullName evidence="2">Acyl carrier protein</fullName>
    </submittedName>
</protein>
<evidence type="ECO:0000313" key="3">
    <source>
        <dbReference type="Proteomes" id="UP000322917"/>
    </source>
</evidence>
<dbReference type="RefSeq" id="WP_149736522.1">
    <property type="nucleotide sequence ID" value="NZ_FQZD01000068.1"/>
</dbReference>
<evidence type="ECO:0000313" key="2">
    <source>
        <dbReference type="EMBL" id="SHK05353.1"/>
    </source>
</evidence>
<keyword evidence="3" id="KW-1185">Reference proteome</keyword>
<dbReference type="InterPro" id="IPR009081">
    <property type="entry name" value="PP-bd_ACP"/>
</dbReference>
<dbReference type="InterPro" id="IPR036736">
    <property type="entry name" value="ACP-like_sf"/>
</dbReference>
<reference evidence="2 3" key="1">
    <citation type="submission" date="2016-11" db="EMBL/GenBank/DDBJ databases">
        <authorList>
            <person name="Varghese N."/>
            <person name="Submissions S."/>
        </authorList>
    </citation>
    <scope>NUCLEOTIDE SEQUENCE [LARGE SCALE GENOMIC DNA]</scope>
    <source>
        <strain evidence="2 3">DSM 15287</strain>
    </source>
</reference>
<dbReference type="SUPFAM" id="SSF47336">
    <property type="entry name" value="ACP-like"/>
    <property type="match status" value="1"/>
</dbReference>
<accession>A0A1M6PBN5</accession>
<feature type="domain" description="Carrier" evidence="1">
    <location>
        <begin position="1"/>
        <end position="73"/>
    </location>
</feature>
<dbReference type="PROSITE" id="PS50075">
    <property type="entry name" value="CARRIER"/>
    <property type="match status" value="1"/>
</dbReference>
<organism evidence="2 3">
    <name type="scientific">Propionispora hippei DSM 15287</name>
    <dbReference type="NCBI Taxonomy" id="1123003"/>
    <lineage>
        <taxon>Bacteria</taxon>
        <taxon>Bacillati</taxon>
        <taxon>Bacillota</taxon>
        <taxon>Negativicutes</taxon>
        <taxon>Selenomonadales</taxon>
        <taxon>Sporomusaceae</taxon>
        <taxon>Propionispora</taxon>
    </lineage>
</organism>
<dbReference type="EMBL" id="FQZD01000068">
    <property type="protein sequence ID" value="SHK05353.1"/>
    <property type="molecule type" value="Genomic_DNA"/>
</dbReference>
<dbReference type="Gene3D" id="1.10.1200.10">
    <property type="entry name" value="ACP-like"/>
    <property type="match status" value="1"/>
</dbReference>
<dbReference type="OrthoDB" id="2054545at2"/>
<gene>
    <name evidence="2" type="ORF">SAMN02745170_04009</name>
</gene>
<proteinExistence type="predicted"/>